<organism evidence="1 2">
    <name type="scientific">Botrytis galanthina</name>
    <dbReference type="NCBI Taxonomy" id="278940"/>
    <lineage>
        <taxon>Eukaryota</taxon>
        <taxon>Fungi</taxon>
        <taxon>Dikarya</taxon>
        <taxon>Ascomycota</taxon>
        <taxon>Pezizomycotina</taxon>
        <taxon>Leotiomycetes</taxon>
        <taxon>Helotiales</taxon>
        <taxon>Sclerotiniaceae</taxon>
        <taxon>Botrytis</taxon>
    </lineage>
</organism>
<evidence type="ECO:0000313" key="2">
    <source>
        <dbReference type="Proteomes" id="UP000308671"/>
    </source>
</evidence>
<comment type="caution">
    <text evidence="1">The sequence shown here is derived from an EMBL/GenBank/DDBJ whole genome shotgun (WGS) entry which is preliminary data.</text>
</comment>
<gene>
    <name evidence="1" type="ORF">BGAL_0119g00260</name>
</gene>
<proteinExistence type="predicted"/>
<dbReference type="AlphaFoldDB" id="A0A4S8R0D3"/>
<sequence>MASSRTSPNIEFDNSVDVAADFLVLDAVAEAVSATLAIGLITPVPVLDTVWARETLDAPTVEFPAWRNT</sequence>
<accession>A0A4S8R0D3</accession>
<name>A0A4S8R0D3_9HELO</name>
<protein>
    <submittedName>
        <fullName evidence="1">Uncharacterized protein</fullName>
    </submittedName>
</protein>
<dbReference type="OrthoDB" id="10649762at2759"/>
<evidence type="ECO:0000313" key="1">
    <source>
        <dbReference type="EMBL" id="THV51217.1"/>
    </source>
</evidence>
<keyword evidence="2" id="KW-1185">Reference proteome</keyword>
<reference evidence="1 2" key="1">
    <citation type="submission" date="2017-12" db="EMBL/GenBank/DDBJ databases">
        <title>Comparative genomics of Botrytis spp.</title>
        <authorList>
            <person name="Valero-Jimenez C.A."/>
            <person name="Tapia P."/>
            <person name="Veloso J."/>
            <person name="Silva-Moreno E."/>
            <person name="Staats M."/>
            <person name="Valdes J.H."/>
            <person name="Van Kan J.A.L."/>
        </authorList>
    </citation>
    <scope>NUCLEOTIDE SEQUENCE [LARGE SCALE GENOMIC DNA]</scope>
    <source>
        <strain evidence="1 2">MUCL435</strain>
    </source>
</reference>
<dbReference type="EMBL" id="PQXL01000119">
    <property type="protein sequence ID" value="THV51217.1"/>
    <property type="molecule type" value="Genomic_DNA"/>
</dbReference>
<dbReference type="Proteomes" id="UP000308671">
    <property type="component" value="Unassembled WGS sequence"/>
</dbReference>